<evidence type="ECO:0000256" key="10">
    <source>
        <dbReference type="ARBA" id="ARBA00022989"/>
    </source>
</evidence>
<dbReference type="EMBL" id="MIGC01000183">
    <property type="protein sequence ID" value="PHJ25706.1"/>
    <property type="molecule type" value="Genomic_DNA"/>
</dbReference>
<evidence type="ECO:0000313" key="15">
    <source>
        <dbReference type="EMBL" id="PHJ25706.1"/>
    </source>
</evidence>
<feature type="compositionally biased region" description="Basic residues" evidence="12">
    <location>
        <begin position="339"/>
        <end position="349"/>
    </location>
</feature>
<evidence type="ECO:0000256" key="2">
    <source>
        <dbReference type="ARBA" id="ARBA00004922"/>
    </source>
</evidence>
<keyword evidence="16" id="KW-1185">Reference proteome</keyword>
<comment type="caution">
    <text evidence="15">The sequence shown here is derived from an EMBL/GenBank/DDBJ whole genome shotgun (WGS) entry which is preliminary data.</text>
</comment>
<evidence type="ECO:0000256" key="6">
    <source>
        <dbReference type="ARBA" id="ARBA00022679"/>
    </source>
</evidence>
<dbReference type="InterPro" id="IPR003378">
    <property type="entry name" value="Fringe-like_glycosylTrfase"/>
</dbReference>
<proteinExistence type="inferred from homology"/>
<dbReference type="PANTHER" id="PTHR23033:SF14">
    <property type="entry name" value="GLYCOPROTEIN-N-ACETYLGALACTOSAMINE 3-BETA-GALACTOSYLTRANSFERASE 1-RELATED"/>
    <property type="match status" value="1"/>
</dbReference>
<evidence type="ECO:0000256" key="13">
    <source>
        <dbReference type="SAM" id="Phobius"/>
    </source>
</evidence>
<feature type="region of interest" description="Disordered" evidence="12">
    <location>
        <begin position="912"/>
        <end position="935"/>
    </location>
</feature>
<organism evidence="15 16">
    <name type="scientific">Cystoisospora suis</name>
    <dbReference type="NCBI Taxonomy" id="483139"/>
    <lineage>
        <taxon>Eukaryota</taxon>
        <taxon>Sar</taxon>
        <taxon>Alveolata</taxon>
        <taxon>Apicomplexa</taxon>
        <taxon>Conoidasida</taxon>
        <taxon>Coccidia</taxon>
        <taxon>Eucoccidiorida</taxon>
        <taxon>Eimeriorina</taxon>
        <taxon>Sarcocystidae</taxon>
        <taxon>Cystoisospora</taxon>
    </lineage>
</organism>
<name>A0A2C6LH57_9APIC</name>
<comment type="pathway">
    <text evidence="2">Protein modification; protein glycosylation.</text>
</comment>
<keyword evidence="11 13" id="KW-0472">Membrane</keyword>
<comment type="subcellular location">
    <subcellularLocation>
        <location evidence="1">Membrane</location>
        <topology evidence="1">Single-pass type II membrane protein</topology>
    </subcellularLocation>
</comment>
<evidence type="ECO:0000256" key="1">
    <source>
        <dbReference type="ARBA" id="ARBA00004606"/>
    </source>
</evidence>
<keyword evidence="9" id="KW-0735">Signal-anchor</keyword>
<evidence type="ECO:0000313" key="16">
    <source>
        <dbReference type="Proteomes" id="UP000221165"/>
    </source>
</evidence>
<dbReference type="EC" id="2.4.1.122" evidence="4"/>
<evidence type="ECO:0000256" key="3">
    <source>
        <dbReference type="ARBA" id="ARBA00006462"/>
    </source>
</evidence>
<dbReference type="Pfam" id="PF02434">
    <property type="entry name" value="Fringe"/>
    <property type="match status" value="1"/>
</dbReference>
<dbReference type="VEuPathDB" id="ToxoDB:CSUI_000447"/>
<evidence type="ECO:0000256" key="4">
    <source>
        <dbReference type="ARBA" id="ARBA00012557"/>
    </source>
</evidence>
<protein>
    <recommendedName>
        <fullName evidence="4">N-acetylgalactosaminide beta-1,3-galactosyltransferase</fullName>
        <ecNumber evidence="4">2.4.1.122</ecNumber>
    </recommendedName>
</protein>
<accession>A0A2C6LH57</accession>
<keyword evidence="8" id="KW-0547">Nucleotide-binding</keyword>
<evidence type="ECO:0000256" key="8">
    <source>
        <dbReference type="ARBA" id="ARBA00022741"/>
    </source>
</evidence>
<keyword evidence="7 13" id="KW-0812">Transmembrane</keyword>
<comment type="similarity">
    <text evidence="3">Belongs to the glycosyltransferase 31 family. Beta3-Gal-T subfamily.</text>
</comment>
<evidence type="ECO:0000256" key="9">
    <source>
        <dbReference type="ARBA" id="ARBA00022968"/>
    </source>
</evidence>
<evidence type="ECO:0000256" key="12">
    <source>
        <dbReference type="SAM" id="MobiDB-lite"/>
    </source>
</evidence>
<keyword evidence="6" id="KW-0808">Transferase</keyword>
<feature type="region of interest" description="Disordered" evidence="12">
    <location>
        <begin position="288"/>
        <end position="351"/>
    </location>
</feature>
<reference evidence="15 16" key="1">
    <citation type="journal article" date="2017" name="Int. J. Parasitol.">
        <title>The genome of the protozoan parasite Cystoisospora suis and a reverse vaccinology approach to identify vaccine candidates.</title>
        <authorList>
            <person name="Palmieri N."/>
            <person name="Shrestha A."/>
            <person name="Ruttkowski B."/>
            <person name="Beck T."/>
            <person name="Vogl C."/>
            <person name="Tomley F."/>
            <person name="Blake D.P."/>
            <person name="Joachim A."/>
        </authorList>
    </citation>
    <scope>NUCLEOTIDE SEQUENCE [LARGE SCALE GENOMIC DNA]</scope>
    <source>
        <strain evidence="15 16">Wien I</strain>
    </source>
</reference>
<evidence type="ECO:0000259" key="14">
    <source>
        <dbReference type="Pfam" id="PF02434"/>
    </source>
</evidence>
<feature type="compositionally biased region" description="Low complexity" evidence="12">
    <location>
        <begin position="305"/>
        <end position="321"/>
    </location>
</feature>
<gene>
    <name evidence="15" type="ORF">CSUI_000447</name>
</gene>
<dbReference type="AlphaFoldDB" id="A0A2C6LH57"/>
<dbReference type="GO" id="GO:0016263">
    <property type="term" value="F:glycoprotein-N-acetylgalactosamine 3-beta-galactosyltransferase activity"/>
    <property type="evidence" value="ECO:0007669"/>
    <property type="project" value="UniProtKB-EC"/>
</dbReference>
<dbReference type="OrthoDB" id="421979at2759"/>
<dbReference type="GO" id="GO:0000166">
    <property type="term" value="F:nucleotide binding"/>
    <property type="evidence" value="ECO:0007669"/>
    <property type="project" value="UniProtKB-KW"/>
</dbReference>
<dbReference type="Proteomes" id="UP000221165">
    <property type="component" value="Unassembled WGS sequence"/>
</dbReference>
<sequence>MDESAPVNSGHVRVRSGLLLHLRLFLLVLVLLPLLCFALSDEPFTPDAEDEEVTEPATFRRASHPLPFLQKKTLFLVANEPVLESHIVSNLLHQLLYTLGIPNNRVILLDEHLLSGHAKSNYANLLPWLLHVHQNLDPEIEFIWLGTAHSRVVGESLDDLLQILSKEAEEERRGNHHEEPQGTSPTWYPNGLCVGMSLRDESSAIIHHFYQDNAFVYPLIDAGLLMDRRFLDFISKTVKEEAKRQLFPPRIEIDPVHELFRFLYESRKFLMQHSDLFCPYTPIPTDFDRAETPYPPPHTRRLVKAADGSTRSSSSEASAVSGNDEEGDAGGEFQEGTSKKRRGSRRSPGLKKAEEKIKGCVSFAVGCRHSPILSHQFFDRLIEYEQDIMERKDVLAEKYPVNIDLERDSDFHKFEEALLNERPFFIVEPEDVLIAVKTHPRNLHTRVPLLKQLWASPDAVVEMAQRRSKAGKSPHAFRSAILQEEQASLEGHMRNIAIEFYSENEGTDSHEGADVQQQGHNRIQKYADGTSIVRLSVSAPGEKRALCQKLKGIFEHFLKHHQTRKFLVIVDDDTLMNVRHLLDAISMSLQAPVPARIFFRAALTNHNGLRLTHQPYKQLAEEIDKYMASWKKHHGAGEADGNWSPQRERINEEVGRTADERKADALRQKDRETAALLDAFAASAYSKKQRRRSEASQKVPSRIDRVSPLYLGQRYSFGHTAVDGSSAGDGEPGKGYDYITSGGGVVLDREAVEEVLSCKECVCPENGTADDMLLGLWMHRLKIPALHARWFHQERPMDYHPTHIKMTTPVSFHRLEKDARESKKVFDKYVDVGDGLNVGADEEDDFEALDWIDLDWEQTEDTLWNDRDDLPTGLEAGDEEGLDFPSIIKKAMAEAEEQGKKNVSAADIADHLDEQLKKQHEQEGGWKFHGHGDEL</sequence>
<keyword evidence="10 13" id="KW-1133">Transmembrane helix</keyword>
<evidence type="ECO:0000256" key="11">
    <source>
        <dbReference type="ARBA" id="ARBA00023136"/>
    </source>
</evidence>
<dbReference type="GeneID" id="94423892"/>
<feature type="domain" description="Fringe-like glycosyltransferase" evidence="14">
    <location>
        <begin position="704"/>
        <end position="828"/>
    </location>
</feature>
<dbReference type="InterPro" id="IPR026050">
    <property type="entry name" value="C1GALT1/C1GALT1_chp1"/>
</dbReference>
<dbReference type="PANTHER" id="PTHR23033">
    <property type="entry name" value="BETA1,3-GALACTOSYLTRANSFERASE"/>
    <property type="match status" value="1"/>
</dbReference>
<feature type="transmembrane region" description="Helical" evidence="13">
    <location>
        <begin position="20"/>
        <end position="40"/>
    </location>
</feature>
<evidence type="ECO:0000256" key="7">
    <source>
        <dbReference type="ARBA" id="ARBA00022692"/>
    </source>
</evidence>
<dbReference type="GO" id="GO:0016020">
    <property type="term" value="C:membrane"/>
    <property type="evidence" value="ECO:0007669"/>
    <property type="project" value="UniProtKB-SubCell"/>
</dbReference>
<dbReference type="Gene3D" id="3.90.550.50">
    <property type="match status" value="2"/>
</dbReference>
<keyword evidence="5" id="KW-0328">Glycosyltransferase</keyword>
<dbReference type="RefSeq" id="XP_067927352.1">
    <property type="nucleotide sequence ID" value="XM_068060681.1"/>
</dbReference>
<evidence type="ECO:0000256" key="5">
    <source>
        <dbReference type="ARBA" id="ARBA00022676"/>
    </source>
</evidence>